<protein>
    <submittedName>
        <fullName evidence="2">Zgc:194246</fullName>
    </submittedName>
</protein>
<proteinExistence type="predicted"/>
<dbReference type="STRING" id="62062.ENSHHUP00000090318"/>
<keyword evidence="3" id="KW-1185">Reference proteome</keyword>
<reference evidence="3" key="1">
    <citation type="submission" date="2018-06" db="EMBL/GenBank/DDBJ databases">
        <title>Genome assembly of Danube salmon.</title>
        <authorList>
            <person name="Macqueen D.J."/>
            <person name="Gundappa M.K."/>
        </authorList>
    </citation>
    <scope>NUCLEOTIDE SEQUENCE [LARGE SCALE GENOMIC DNA]</scope>
</reference>
<accession>A0A4W5RVN9</accession>
<dbReference type="Proteomes" id="UP000314982">
    <property type="component" value="Unassembled WGS sequence"/>
</dbReference>
<dbReference type="PANTHER" id="PTHR36686">
    <property type="entry name" value="SYNAPTONEMAL COMPLEX CENTRAL ELEMENT PROTEIN 3"/>
    <property type="match status" value="1"/>
</dbReference>
<evidence type="ECO:0000313" key="2">
    <source>
        <dbReference type="Ensembl" id="ENSHHUP00000090318.1"/>
    </source>
</evidence>
<dbReference type="AlphaFoldDB" id="A0A4W5RVN9"/>
<keyword evidence="1" id="KW-0175">Coiled coil</keyword>
<dbReference type="InterPro" id="IPR028145">
    <property type="entry name" value="Synaptonemal_3"/>
</dbReference>
<sequence length="142" mass="16168">MVLEIVLFKPNLIRQAHRLLHLFGYILATVCSQLANDMNLSIKCHQNKTMAASPSSCDHQEDWGEEMMELNKDLERMIEDVENISVQLTWMAYDMVVQRTSPDLGDSIRRLEEEFLRCRAVICGSPGEQEPNQGQGKDQGMG</sequence>
<organism evidence="2 3">
    <name type="scientific">Hucho hucho</name>
    <name type="common">huchen</name>
    <dbReference type="NCBI Taxonomy" id="62062"/>
    <lineage>
        <taxon>Eukaryota</taxon>
        <taxon>Metazoa</taxon>
        <taxon>Chordata</taxon>
        <taxon>Craniata</taxon>
        <taxon>Vertebrata</taxon>
        <taxon>Euteleostomi</taxon>
        <taxon>Actinopterygii</taxon>
        <taxon>Neopterygii</taxon>
        <taxon>Teleostei</taxon>
        <taxon>Protacanthopterygii</taxon>
        <taxon>Salmoniformes</taxon>
        <taxon>Salmonidae</taxon>
        <taxon>Salmoninae</taxon>
        <taxon>Hucho</taxon>
    </lineage>
</organism>
<evidence type="ECO:0000256" key="1">
    <source>
        <dbReference type="SAM" id="Coils"/>
    </source>
</evidence>
<dbReference type="GO" id="GO:0007130">
    <property type="term" value="P:synaptonemal complex assembly"/>
    <property type="evidence" value="ECO:0007669"/>
    <property type="project" value="InterPro"/>
</dbReference>
<dbReference type="GO" id="GO:0007131">
    <property type="term" value="P:reciprocal meiotic recombination"/>
    <property type="evidence" value="ECO:0007669"/>
    <property type="project" value="InterPro"/>
</dbReference>
<name>A0A4W5RVN9_9TELE</name>
<feature type="coiled-coil region" evidence="1">
    <location>
        <begin position="60"/>
        <end position="87"/>
    </location>
</feature>
<reference evidence="2" key="2">
    <citation type="submission" date="2025-08" db="UniProtKB">
        <authorList>
            <consortium name="Ensembl"/>
        </authorList>
    </citation>
    <scope>IDENTIFICATION</scope>
</reference>
<dbReference type="GeneTree" id="ENSGT01030000235237"/>
<dbReference type="GO" id="GO:0007283">
    <property type="term" value="P:spermatogenesis"/>
    <property type="evidence" value="ECO:0007669"/>
    <property type="project" value="InterPro"/>
</dbReference>
<dbReference type="PANTHER" id="PTHR36686:SF1">
    <property type="entry name" value="SYNAPTONEMAL COMPLEX CENTRAL ELEMENT PROTEIN 3"/>
    <property type="match status" value="1"/>
</dbReference>
<evidence type="ECO:0000313" key="3">
    <source>
        <dbReference type="Proteomes" id="UP000314982"/>
    </source>
</evidence>
<dbReference type="Pfam" id="PF15191">
    <property type="entry name" value="Synaptonemal_3"/>
    <property type="match status" value="1"/>
</dbReference>
<dbReference type="Ensembl" id="ENSHHUT00000093118.1">
    <property type="protein sequence ID" value="ENSHHUP00000090318.1"/>
    <property type="gene ID" value="ENSHHUG00000052149.1"/>
</dbReference>
<reference evidence="2" key="3">
    <citation type="submission" date="2025-09" db="UniProtKB">
        <authorList>
            <consortium name="Ensembl"/>
        </authorList>
    </citation>
    <scope>IDENTIFICATION</scope>
</reference>